<keyword evidence="7" id="KW-0479">Metal-binding</keyword>
<dbReference type="SUPFAM" id="SSF144052">
    <property type="entry name" value="Thermophilic metalloprotease-like"/>
    <property type="match status" value="1"/>
</dbReference>
<evidence type="ECO:0000256" key="9">
    <source>
        <dbReference type="ARBA" id="ARBA00023049"/>
    </source>
</evidence>
<keyword evidence="11" id="KW-1185">Reference proteome</keyword>
<organism evidence="10 11">
    <name type="scientific">Deinococcus piscis</name>
    <dbReference type="NCBI Taxonomy" id="394230"/>
    <lineage>
        <taxon>Bacteria</taxon>
        <taxon>Thermotogati</taxon>
        <taxon>Deinococcota</taxon>
        <taxon>Deinococci</taxon>
        <taxon>Deinococcales</taxon>
        <taxon>Deinococcaceae</taxon>
        <taxon>Deinococcus</taxon>
    </lineage>
</organism>
<protein>
    <submittedName>
        <fullName evidence="10">Aminopeptidase</fullName>
    </submittedName>
</protein>
<evidence type="ECO:0000313" key="11">
    <source>
        <dbReference type="Proteomes" id="UP000632154"/>
    </source>
</evidence>
<dbReference type="EMBL" id="BNAL01000003">
    <property type="protein sequence ID" value="GHF95919.1"/>
    <property type="molecule type" value="Genomic_DNA"/>
</dbReference>
<proteinExistence type="inferred from homology"/>
<dbReference type="Gene3D" id="3.40.1830.10">
    <property type="entry name" value="Thermophilic metalloprotease (M29)"/>
    <property type="match status" value="1"/>
</dbReference>
<dbReference type="PRINTS" id="PR00919">
    <property type="entry name" value="THERMOPTASE"/>
</dbReference>
<accession>A0ABQ3K1Q9</accession>
<keyword evidence="5 10" id="KW-0031">Aminopeptidase</keyword>
<dbReference type="InterPro" id="IPR000787">
    <property type="entry name" value="Peptidase_M29"/>
</dbReference>
<comment type="cofactor">
    <cofactor evidence="2">
        <name>Mg(2+)</name>
        <dbReference type="ChEBI" id="CHEBI:18420"/>
    </cofactor>
</comment>
<comment type="cofactor">
    <cofactor evidence="3">
        <name>Zn(2+)</name>
        <dbReference type="ChEBI" id="CHEBI:29105"/>
    </cofactor>
</comment>
<dbReference type="GO" id="GO:0004177">
    <property type="term" value="F:aminopeptidase activity"/>
    <property type="evidence" value="ECO:0007669"/>
    <property type="project" value="UniProtKB-KW"/>
</dbReference>
<evidence type="ECO:0000256" key="7">
    <source>
        <dbReference type="ARBA" id="ARBA00022723"/>
    </source>
</evidence>
<evidence type="ECO:0000313" key="10">
    <source>
        <dbReference type="EMBL" id="GHF95919.1"/>
    </source>
</evidence>
<dbReference type="Proteomes" id="UP000632154">
    <property type="component" value="Unassembled WGS sequence"/>
</dbReference>
<dbReference type="PANTHER" id="PTHR34448">
    <property type="entry name" value="AMINOPEPTIDASE"/>
    <property type="match status" value="1"/>
</dbReference>
<comment type="cofactor">
    <cofactor evidence="1">
        <name>Co(2+)</name>
        <dbReference type="ChEBI" id="CHEBI:48828"/>
    </cofactor>
</comment>
<reference evidence="11" key="1">
    <citation type="journal article" date="2019" name="Int. J. Syst. Evol. Microbiol.">
        <title>The Global Catalogue of Microorganisms (GCM) 10K type strain sequencing project: providing services to taxonomists for standard genome sequencing and annotation.</title>
        <authorList>
            <consortium name="The Broad Institute Genomics Platform"/>
            <consortium name="The Broad Institute Genome Sequencing Center for Infectious Disease"/>
            <person name="Wu L."/>
            <person name="Ma J."/>
        </authorList>
    </citation>
    <scope>NUCLEOTIDE SEQUENCE [LARGE SCALE GENOMIC DNA]</scope>
    <source>
        <strain evidence="11">CGMCC 1.18439</strain>
    </source>
</reference>
<name>A0ABQ3K1Q9_9DEIO</name>
<keyword evidence="9" id="KW-0482">Metalloprotease</keyword>
<dbReference type="PANTHER" id="PTHR34448:SF3">
    <property type="entry name" value="AMINOPEPTIDASE AMPS"/>
    <property type="match status" value="1"/>
</dbReference>
<keyword evidence="8" id="KW-0378">Hydrolase</keyword>
<sequence length="414" mass="44663">MSKTFEEKLREYARVLVGTGVGLNAGGKLLISAPLEAAPLVREMVAEAYRRGALDVRVEWRDDQLERLRYVEGSREAALFMPDWVMEQAERMVDDGYARIGIRGDDPNLLAGVDGLLIAERTKRGAELSRKVSAAISGHTVDWTLGAMSTPAWASSVYPDLPEAEGVARLWEDIFTVSRINEADPVAAWQAHTDRLARLSAYLNEQQFSAVHFRSNEGTDLTVGLADGHIWDGGAMTGPTGTRTVPNMPTDEVFTAPHRERVDGVAVATKPLSVRGTLISGIRMRFEGGRAVEASADTGQETLQQLLDTDEGAAYLGEVALVPASAPVAQTGSLFNMTLFDENAASHIALGRCYSTNVEGGSDEQQLAAAGGNRSLIHVDWMIGSPSTDVDGLTKDGNRIPLMRGGEWVVDAAR</sequence>
<evidence type="ECO:0000256" key="8">
    <source>
        <dbReference type="ARBA" id="ARBA00022801"/>
    </source>
</evidence>
<comment type="similarity">
    <text evidence="4">Belongs to the peptidase M29 family.</text>
</comment>
<gene>
    <name evidence="10" type="ORF">GCM10017783_04790</name>
</gene>
<dbReference type="RefSeq" id="WP_189642069.1">
    <property type="nucleotide sequence ID" value="NZ_BNAL01000003.1"/>
</dbReference>
<evidence type="ECO:0000256" key="4">
    <source>
        <dbReference type="ARBA" id="ARBA00008236"/>
    </source>
</evidence>
<evidence type="ECO:0000256" key="1">
    <source>
        <dbReference type="ARBA" id="ARBA00001941"/>
    </source>
</evidence>
<dbReference type="InterPro" id="IPR052170">
    <property type="entry name" value="M29_Exopeptidase"/>
</dbReference>
<comment type="caution">
    <text evidence="10">The sequence shown here is derived from an EMBL/GenBank/DDBJ whole genome shotgun (WGS) entry which is preliminary data.</text>
</comment>
<evidence type="ECO:0000256" key="2">
    <source>
        <dbReference type="ARBA" id="ARBA00001946"/>
    </source>
</evidence>
<dbReference type="InterPro" id="IPR035097">
    <property type="entry name" value="M29_N-terminal"/>
</dbReference>
<evidence type="ECO:0000256" key="3">
    <source>
        <dbReference type="ARBA" id="ARBA00001947"/>
    </source>
</evidence>
<dbReference type="Pfam" id="PF02073">
    <property type="entry name" value="Peptidase_M29"/>
    <property type="match status" value="1"/>
</dbReference>
<evidence type="ECO:0000256" key="5">
    <source>
        <dbReference type="ARBA" id="ARBA00022438"/>
    </source>
</evidence>
<evidence type="ECO:0000256" key="6">
    <source>
        <dbReference type="ARBA" id="ARBA00022670"/>
    </source>
</evidence>
<keyword evidence="6" id="KW-0645">Protease</keyword>